<dbReference type="RefSeq" id="WP_126626333.1">
    <property type="nucleotide sequence ID" value="NZ_BIFT01000001.1"/>
</dbReference>
<reference evidence="5" key="1">
    <citation type="submission" date="2018-12" db="EMBL/GenBank/DDBJ databases">
        <title>Tengunoibacter tsumagoiensis gen. nov., sp. nov., Dictyobacter kobayashii sp. nov., D. alpinus sp. nov., and D. joshuensis sp. nov. and description of Dictyobacteraceae fam. nov. within the order Ktedonobacterales isolated from Tengu-no-mugimeshi.</title>
        <authorList>
            <person name="Wang C.M."/>
            <person name="Zheng Y."/>
            <person name="Sakai Y."/>
            <person name="Toyoda A."/>
            <person name="Minakuchi Y."/>
            <person name="Abe K."/>
            <person name="Yokota A."/>
            <person name="Yabe S."/>
        </authorList>
    </citation>
    <scope>NUCLEOTIDE SEQUENCE [LARGE SCALE GENOMIC DNA]</scope>
    <source>
        <strain evidence="5">Uno16</strain>
    </source>
</reference>
<dbReference type="Proteomes" id="UP000287171">
    <property type="component" value="Unassembled WGS sequence"/>
</dbReference>
<protein>
    <recommendedName>
        <fullName evidence="3">Response regulatory domain-containing protein</fullName>
    </recommendedName>
</protein>
<evidence type="ECO:0000313" key="4">
    <source>
        <dbReference type="EMBL" id="GCE25789.1"/>
    </source>
</evidence>
<dbReference type="Pfam" id="PF00072">
    <property type="entry name" value="Response_reg"/>
    <property type="match status" value="1"/>
</dbReference>
<dbReference type="AlphaFoldDB" id="A0A402B362"/>
<dbReference type="PANTHER" id="PTHR44591">
    <property type="entry name" value="STRESS RESPONSE REGULATOR PROTEIN 1"/>
    <property type="match status" value="1"/>
</dbReference>
<evidence type="ECO:0000313" key="5">
    <source>
        <dbReference type="Proteomes" id="UP000287171"/>
    </source>
</evidence>
<comment type="caution">
    <text evidence="4">The sequence shown here is derived from an EMBL/GenBank/DDBJ whole genome shotgun (WGS) entry which is preliminary data.</text>
</comment>
<dbReference type="OrthoDB" id="1706569at2"/>
<keyword evidence="1 2" id="KW-0597">Phosphoprotein</keyword>
<evidence type="ECO:0000259" key="3">
    <source>
        <dbReference type="PROSITE" id="PS50110"/>
    </source>
</evidence>
<evidence type="ECO:0000256" key="1">
    <source>
        <dbReference type="ARBA" id="ARBA00022553"/>
    </source>
</evidence>
<dbReference type="PROSITE" id="PS50110">
    <property type="entry name" value="RESPONSE_REGULATORY"/>
    <property type="match status" value="1"/>
</dbReference>
<feature type="domain" description="Response regulatory" evidence="3">
    <location>
        <begin position="13"/>
        <end position="127"/>
    </location>
</feature>
<dbReference type="InterPro" id="IPR050595">
    <property type="entry name" value="Bact_response_regulator"/>
</dbReference>
<keyword evidence="5" id="KW-1185">Reference proteome</keyword>
<name>A0A402B362_9CHLR</name>
<dbReference type="PANTHER" id="PTHR44591:SF3">
    <property type="entry name" value="RESPONSE REGULATORY DOMAIN-CONTAINING PROTEIN"/>
    <property type="match status" value="1"/>
</dbReference>
<dbReference type="SUPFAM" id="SSF52172">
    <property type="entry name" value="CheY-like"/>
    <property type="match status" value="1"/>
</dbReference>
<gene>
    <name evidence="4" type="ORF">KDA_12730</name>
</gene>
<sequence length="139" mass="15854">MNQDYKDTSQEKKILIVEDDPNNGEFLTLVISQETDFIPYLATNADEALKTVQSMTPDLFILDYFLPPGINGFELYQQLHTITGLQNVPTIFLSASTERDVIKQSNVLFLEKPFELDELLKTINKLMQTPPYSSYNVEG</sequence>
<accession>A0A402B362</accession>
<dbReference type="SMART" id="SM00448">
    <property type="entry name" value="REC"/>
    <property type="match status" value="1"/>
</dbReference>
<dbReference type="InterPro" id="IPR011006">
    <property type="entry name" value="CheY-like_superfamily"/>
</dbReference>
<dbReference type="EMBL" id="BIFT01000001">
    <property type="protein sequence ID" value="GCE25789.1"/>
    <property type="molecule type" value="Genomic_DNA"/>
</dbReference>
<dbReference type="GO" id="GO:0000160">
    <property type="term" value="P:phosphorelay signal transduction system"/>
    <property type="evidence" value="ECO:0007669"/>
    <property type="project" value="InterPro"/>
</dbReference>
<evidence type="ECO:0000256" key="2">
    <source>
        <dbReference type="PROSITE-ProRule" id="PRU00169"/>
    </source>
</evidence>
<feature type="modified residue" description="4-aspartylphosphate" evidence="2">
    <location>
        <position position="63"/>
    </location>
</feature>
<proteinExistence type="predicted"/>
<dbReference type="Gene3D" id="3.40.50.2300">
    <property type="match status" value="1"/>
</dbReference>
<organism evidence="4 5">
    <name type="scientific">Dictyobacter alpinus</name>
    <dbReference type="NCBI Taxonomy" id="2014873"/>
    <lineage>
        <taxon>Bacteria</taxon>
        <taxon>Bacillati</taxon>
        <taxon>Chloroflexota</taxon>
        <taxon>Ktedonobacteria</taxon>
        <taxon>Ktedonobacterales</taxon>
        <taxon>Dictyobacteraceae</taxon>
        <taxon>Dictyobacter</taxon>
    </lineage>
</organism>
<dbReference type="InterPro" id="IPR001789">
    <property type="entry name" value="Sig_transdc_resp-reg_receiver"/>
</dbReference>